<accession>A0AAD7FPP2</accession>
<keyword evidence="2" id="KW-0472">Membrane</keyword>
<keyword evidence="2" id="KW-0812">Transmembrane</keyword>
<protein>
    <submittedName>
        <fullName evidence="3">Uncharacterized protein</fullName>
    </submittedName>
</protein>
<name>A0AAD7FPP2_9AGAR</name>
<dbReference type="PANTHER" id="PTHR37848:SF1">
    <property type="entry name" value="SUN DOMAIN-CONTAINING PROTEIN"/>
    <property type="match status" value="1"/>
</dbReference>
<organism evidence="3 4">
    <name type="scientific">Roridomyces roridus</name>
    <dbReference type="NCBI Taxonomy" id="1738132"/>
    <lineage>
        <taxon>Eukaryota</taxon>
        <taxon>Fungi</taxon>
        <taxon>Dikarya</taxon>
        <taxon>Basidiomycota</taxon>
        <taxon>Agaricomycotina</taxon>
        <taxon>Agaricomycetes</taxon>
        <taxon>Agaricomycetidae</taxon>
        <taxon>Agaricales</taxon>
        <taxon>Marasmiineae</taxon>
        <taxon>Mycenaceae</taxon>
        <taxon>Roridomyces</taxon>
    </lineage>
</organism>
<evidence type="ECO:0000256" key="2">
    <source>
        <dbReference type="SAM" id="Phobius"/>
    </source>
</evidence>
<reference evidence="3" key="1">
    <citation type="submission" date="2023-03" db="EMBL/GenBank/DDBJ databases">
        <title>Massive genome expansion in bonnet fungi (Mycena s.s.) driven by repeated elements and novel gene families across ecological guilds.</title>
        <authorList>
            <consortium name="Lawrence Berkeley National Laboratory"/>
            <person name="Harder C.B."/>
            <person name="Miyauchi S."/>
            <person name="Viragh M."/>
            <person name="Kuo A."/>
            <person name="Thoen E."/>
            <person name="Andreopoulos B."/>
            <person name="Lu D."/>
            <person name="Skrede I."/>
            <person name="Drula E."/>
            <person name="Henrissat B."/>
            <person name="Morin E."/>
            <person name="Kohler A."/>
            <person name="Barry K."/>
            <person name="LaButti K."/>
            <person name="Morin E."/>
            <person name="Salamov A."/>
            <person name="Lipzen A."/>
            <person name="Mereny Z."/>
            <person name="Hegedus B."/>
            <person name="Baldrian P."/>
            <person name="Stursova M."/>
            <person name="Weitz H."/>
            <person name="Taylor A."/>
            <person name="Grigoriev I.V."/>
            <person name="Nagy L.G."/>
            <person name="Martin F."/>
            <person name="Kauserud H."/>
        </authorList>
    </citation>
    <scope>NUCLEOTIDE SEQUENCE</scope>
    <source>
        <strain evidence="3">9284</strain>
    </source>
</reference>
<comment type="caution">
    <text evidence="3">The sequence shown here is derived from an EMBL/GenBank/DDBJ whole genome shotgun (WGS) entry which is preliminary data.</text>
</comment>
<sequence length="376" mass="41928">MIVLGQKPSFQPLDSGAIPSSSTADLGPPPSFQESTLLDFSDGSEALTIAAPHDGDSPPAFTPYEAECFTSGGNLISHDRHLGEDGEALYRFIWSNPPPHYRLSAMKQWSVDDSEPVYRGSMVREIDSPQGKRKATRAEIKKHKDWVTDRTARGLPPWVSGLSDGTTAVLKSSRSLKAVGRRVLCEPQVPEGVRLRESLTPFDLASVPYGWNVRQLENAIRSSILATPYHGDIQVEFETTSATIYIRPDNRISRMLSNKWLKVLSIILLIFPFIWLFKRFHSHGGGKWAICGSAHPLKRWAPAEPQLVEIESAKGRPATDVVTPDGSRRLIGVREGEWFRRWQPTILRAVSTRYQSTNPLYQPSEEDPAVQALDGY</sequence>
<gene>
    <name evidence="3" type="ORF">FB45DRAFT_1152362</name>
</gene>
<evidence type="ECO:0000313" key="3">
    <source>
        <dbReference type="EMBL" id="KAJ7630912.1"/>
    </source>
</evidence>
<feature type="transmembrane region" description="Helical" evidence="2">
    <location>
        <begin position="260"/>
        <end position="277"/>
    </location>
</feature>
<keyword evidence="4" id="KW-1185">Reference proteome</keyword>
<dbReference type="PANTHER" id="PTHR37848">
    <property type="entry name" value="EXPRESSED PROTEIN"/>
    <property type="match status" value="1"/>
</dbReference>
<feature type="region of interest" description="Disordered" evidence="1">
    <location>
        <begin position="1"/>
        <end position="33"/>
    </location>
</feature>
<dbReference type="Proteomes" id="UP001221142">
    <property type="component" value="Unassembled WGS sequence"/>
</dbReference>
<keyword evidence="2" id="KW-1133">Transmembrane helix</keyword>
<dbReference type="AlphaFoldDB" id="A0AAD7FPP2"/>
<dbReference type="EMBL" id="JARKIF010000009">
    <property type="protein sequence ID" value="KAJ7630912.1"/>
    <property type="molecule type" value="Genomic_DNA"/>
</dbReference>
<evidence type="ECO:0000256" key="1">
    <source>
        <dbReference type="SAM" id="MobiDB-lite"/>
    </source>
</evidence>
<evidence type="ECO:0000313" key="4">
    <source>
        <dbReference type="Proteomes" id="UP001221142"/>
    </source>
</evidence>
<proteinExistence type="predicted"/>